<organism evidence="2 3">
    <name type="scientific">Paenibacillus thalictri</name>
    <dbReference type="NCBI Taxonomy" id="2527873"/>
    <lineage>
        <taxon>Bacteria</taxon>
        <taxon>Bacillati</taxon>
        <taxon>Bacillota</taxon>
        <taxon>Bacilli</taxon>
        <taxon>Bacillales</taxon>
        <taxon>Paenibacillaceae</taxon>
        <taxon>Paenibacillus</taxon>
    </lineage>
</organism>
<dbReference type="OrthoDB" id="155529at2"/>
<dbReference type="GO" id="GO:0006506">
    <property type="term" value="P:GPI anchor biosynthetic process"/>
    <property type="evidence" value="ECO:0007669"/>
    <property type="project" value="TreeGrafter"/>
</dbReference>
<comment type="caution">
    <text evidence="2">The sequence shown here is derived from an EMBL/GenBank/DDBJ whole genome shotgun (WGS) entry which is preliminary data.</text>
</comment>
<dbReference type="EMBL" id="SIRE01000004">
    <property type="protein sequence ID" value="TBL80558.1"/>
    <property type="molecule type" value="Genomic_DNA"/>
</dbReference>
<evidence type="ECO:0000313" key="3">
    <source>
        <dbReference type="Proteomes" id="UP000293142"/>
    </source>
</evidence>
<gene>
    <name evidence="2" type="ORF">EYB31_04840</name>
</gene>
<reference evidence="2 3" key="1">
    <citation type="submission" date="2019-02" db="EMBL/GenBank/DDBJ databases">
        <title>Paenibacillus sp. nov., isolated from surface-sterilized tissue of Thalictrum simplex L.</title>
        <authorList>
            <person name="Tuo L."/>
        </authorList>
    </citation>
    <scope>NUCLEOTIDE SEQUENCE [LARGE SCALE GENOMIC DNA]</scope>
    <source>
        <strain evidence="2 3">N2SHLJ1</strain>
    </source>
</reference>
<keyword evidence="2" id="KW-0540">Nuclease</keyword>
<dbReference type="PANTHER" id="PTHR14859:SF15">
    <property type="entry name" value="ENDONUCLEASE_EXONUCLEASE_PHOSPHATASE DOMAIN-CONTAINING PROTEIN"/>
    <property type="match status" value="1"/>
</dbReference>
<feature type="domain" description="Endonuclease/exonuclease/phosphatase" evidence="1">
    <location>
        <begin position="13"/>
        <end position="236"/>
    </location>
</feature>
<dbReference type="AlphaFoldDB" id="A0A4Q9DXN9"/>
<dbReference type="SUPFAM" id="SSF56219">
    <property type="entry name" value="DNase I-like"/>
    <property type="match status" value="1"/>
</dbReference>
<proteinExistence type="predicted"/>
<dbReference type="PANTHER" id="PTHR14859">
    <property type="entry name" value="CALCOFLUOR WHITE HYPERSENSITIVE PROTEIN PRECURSOR"/>
    <property type="match status" value="1"/>
</dbReference>
<keyword evidence="2" id="KW-0378">Hydrolase</keyword>
<dbReference type="RefSeq" id="WP_131012160.1">
    <property type="nucleotide sequence ID" value="NZ_SIRE01000004.1"/>
</dbReference>
<dbReference type="InterPro" id="IPR005135">
    <property type="entry name" value="Endo/exonuclease/phosphatase"/>
</dbReference>
<dbReference type="GO" id="GO:0004519">
    <property type="term" value="F:endonuclease activity"/>
    <property type="evidence" value="ECO:0007669"/>
    <property type="project" value="UniProtKB-KW"/>
</dbReference>
<keyword evidence="3" id="KW-1185">Reference proteome</keyword>
<protein>
    <submittedName>
        <fullName evidence="2">Endonuclease</fullName>
    </submittedName>
</protein>
<dbReference type="Proteomes" id="UP000293142">
    <property type="component" value="Unassembled WGS sequence"/>
</dbReference>
<evidence type="ECO:0000259" key="1">
    <source>
        <dbReference type="Pfam" id="PF03372"/>
    </source>
</evidence>
<accession>A0A4Q9DXN9</accession>
<dbReference type="InterPro" id="IPR051916">
    <property type="entry name" value="GPI-anchor_lipid_remodeler"/>
</dbReference>
<sequence>MNTEGNKQSVNVLSYNIHHGVGEDGKLDLARIAGVIKQAGAEIIALQEVDKHWSERSQYADQAQTLAELLDMHCVFAANLDRAPAEGRTQRRQYGLALLSKYPIAASSHHALPKLEEDSEQRGLLQATIQVGAATVHVYSVHLALSVEERLLQNQKIVEIAQGQSGSHIFMGDFNAGPKTTEMKPMFEHYAEAFQGREDAYTFPVTQPSIQGDYIFFSKNMEAVRSEIIDTIASDHLPPTAVLQF</sequence>
<dbReference type="GO" id="GO:0016020">
    <property type="term" value="C:membrane"/>
    <property type="evidence" value="ECO:0007669"/>
    <property type="project" value="GOC"/>
</dbReference>
<keyword evidence="2" id="KW-0255">Endonuclease</keyword>
<evidence type="ECO:0000313" key="2">
    <source>
        <dbReference type="EMBL" id="TBL80558.1"/>
    </source>
</evidence>
<name>A0A4Q9DXN9_9BACL</name>
<dbReference type="Pfam" id="PF03372">
    <property type="entry name" value="Exo_endo_phos"/>
    <property type="match status" value="1"/>
</dbReference>
<dbReference type="Gene3D" id="3.60.10.10">
    <property type="entry name" value="Endonuclease/exonuclease/phosphatase"/>
    <property type="match status" value="1"/>
</dbReference>
<dbReference type="InterPro" id="IPR036691">
    <property type="entry name" value="Endo/exonu/phosph_ase_sf"/>
</dbReference>